<evidence type="ECO:0000256" key="2">
    <source>
        <dbReference type="ARBA" id="ARBA00022694"/>
    </source>
</evidence>
<dbReference type="Pfam" id="PF22770">
    <property type="entry name" value="POP1_C"/>
    <property type="match status" value="1"/>
</dbReference>
<accession>A0A7H9HQ23</accession>
<feature type="compositionally biased region" description="Polar residues" evidence="4">
    <location>
        <begin position="501"/>
        <end position="512"/>
    </location>
</feature>
<evidence type="ECO:0000256" key="4">
    <source>
        <dbReference type="SAM" id="MobiDB-lite"/>
    </source>
</evidence>
<keyword evidence="9" id="KW-1185">Reference proteome</keyword>
<dbReference type="EMBL" id="CP059269">
    <property type="protein sequence ID" value="QLQ79393.1"/>
    <property type="molecule type" value="Genomic_DNA"/>
</dbReference>
<dbReference type="InterPro" id="IPR009723">
    <property type="entry name" value="Pop1_N"/>
</dbReference>
<evidence type="ECO:0000259" key="7">
    <source>
        <dbReference type="Pfam" id="PF22770"/>
    </source>
</evidence>
<comment type="subcellular location">
    <subcellularLocation>
        <location evidence="1">Nucleus</location>
    </subcellularLocation>
</comment>
<sequence length="846" mass="96467">MSGGKKGVSKNQAFRRQKVRDARAIRAQAVSVDARAGDLSEGGGMLKIGEFIGSREFEIRELQAAMRSSKTANSTRVFQSLPRKLRRRTASHNVRRIPKRLRNRALREMVKSEQSVVVKKGGKHRRHGLTARQLYRVKMSTKLLRLAGKCGSMRMGLPRDVTAKNCNLRQKLKALRATINSVSTRGEFVGNKLGSYDNTGVGGLACTPRGRPKYFKRQRLFTWLPSHVWNAKRSHMIKRWGFQIPWSPTQKCYKLAHRIGGNVSASDGALCMDTSFYGTLIITDTCTEESAALKDLVSRMTNKRAVLGKYRISKTWFEGLLYDLEEDSSTILGEVDLLWIELNMVMIRIHPSIYPTVFKSLQSKIPNTFTIHDCRYSLGSITLKGAKSLMSLASVLRSCEKSLSYQQFSRVSRVSEISSLPHRTMFAFNCIDPRHLARPRPINTSELAKAPAIEEIMSLQNDFPLQAITQVLKRLCDPESRRDSYNNQQTLKQLSKRRQGLLSSEPANQKQNMIPFDSKTDPAIPLLVVKRQQNKDWVMLLPWFWVLPFWCQLNRVSRVYHFGLRQQQQLNFEDGRLYFPDDFPFTKAGETENELKGQALRSKWNRKPPAKRVNFERIPGLHREPIPASDGEIGDPFTSDWRLLQLLRNGLEHLTSGDQPLILFHKAKTSQFAANGMREIETVNDLFELYKDLAAIDEPPVPECSPIRLIGRREQLVERSWQEPLQLSLSQTPLDVIAISCTLLERGRPTDNARIYKIPPEDQEHWESIKDGIYRADGRVDHDIPHPSPRVTDLIGFVTSGSFHLGLGRGVAQGFIDARSQFYRYVLVRNVGTTTYRLASWTHIDI</sequence>
<dbReference type="GO" id="GO:0005655">
    <property type="term" value="C:nucleolar ribonuclease P complex"/>
    <property type="evidence" value="ECO:0007669"/>
    <property type="project" value="InterPro"/>
</dbReference>
<dbReference type="OrthoDB" id="442863at2759"/>
<protein>
    <recommendedName>
        <fullName evidence="10">Pop1 N-terminal domain-containing protein</fullName>
    </recommendedName>
</protein>
<dbReference type="Pfam" id="PF08170">
    <property type="entry name" value="POPLD"/>
    <property type="match status" value="1"/>
</dbReference>
<name>A0A7H9HQ23_9SACH</name>
<feature type="domain" description="Pop1 N-terminal" evidence="5">
    <location>
        <begin position="51"/>
        <end position="284"/>
    </location>
</feature>
<evidence type="ECO:0008006" key="10">
    <source>
        <dbReference type="Google" id="ProtNLM"/>
    </source>
</evidence>
<evidence type="ECO:0000259" key="5">
    <source>
        <dbReference type="Pfam" id="PF06978"/>
    </source>
</evidence>
<feature type="domain" description="POPLD" evidence="6">
    <location>
        <begin position="536"/>
        <end position="641"/>
    </location>
</feature>
<evidence type="ECO:0000313" key="9">
    <source>
        <dbReference type="Proteomes" id="UP000510647"/>
    </source>
</evidence>
<evidence type="ECO:0000313" key="8">
    <source>
        <dbReference type="EMBL" id="QLQ79393.1"/>
    </source>
</evidence>
<evidence type="ECO:0000256" key="3">
    <source>
        <dbReference type="ARBA" id="ARBA00023242"/>
    </source>
</evidence>
<dbReference type="InterPro" id="IPR012590">
    <property type="entry name" value="POPLD_dom"/>
</dbReference>
<feature type="domain" description="POP1 C-terminal" evidence="7">
    <location>
        <begin position="793"/>
        <end position="843"/>
    </location>
</feature>
<feature type="region of interest" description="Disordered" evidence="4">
    <location>
        <begin position="479"/>
        <end position="516"/>
    </location>
</feature>
<dbReference type="PANTHER" id="PTHR22731:SF3">
    <property type="entry name" value="RIBONUCLEASES P_MRP PROTEIN SUBUNIT POP1"/>
    <property type="match status" value="1"/>
</dbReference>
<evidence type="ECO:0000256" key="1">
    <source>
        <dbReference type="ARBA" id="ARBA00004123"/>
    </source>
</evidence>
<dbReference type="Pfam" id="PF06978">
    <property type="entry name" value="POP1_N"/>
    <property type="match status" value="1"/>
</dbReference>
<dbReference type="InterPro" id="IPR039182">
    <property type="entry name" value="Pop1"/>
</dbReference>
<keyword evidence="2" id="KW-0819">tRNA processing</keyword>
<keyword evidence="3" id="KW-0539">Nucleus</keyword>
<evidence type="ECO:0000259" key="6">
    <source>
        <dbReference type="Pfam" id="PF08170"/>
    </source>
</evidence>
<dbReference type="GO" id="GO:0001682">
    <property type="term" value="P:tRNA 5'-leader removal"/>
    <property type="evidence" value="ECO:0007669"/>
    <property type="project" value="InterPro"/>
</dbReference>
<reference evidence="8 9" key="1">
    <citation type="submission" date="2020-06" db="EMBL/GenBank/DDBJ databases">
        <title>The yeast mating-type switching endonuclease HO is a domesticated member of an unorthodox homing genetic element family.</title>
        <authorList>
            <person name="Coughlan A.Y."/>
            <person name="Lombardi L."/>
            <person name="Braun-Galleani S."/>
            <person name="Martos A.R."/>
            <person name="Galeote V."/>
            <person name="Bigey F."/>
            <person name="Dequin S."/>
            <person name="Byrne K.P."/>
            <person name="Wolfe K.H."/>
        </authorList>
    </citation>
    <scope>NUCLEOTIDE SEQUENCE [LARGE SCALE GENOMIC DNA]</scope>
    <source>
        <strain evidence="8 9">CBS2947</strain>
    </source>
</reference>
<dbReference type="PANTHER" id="PTHR22731">
    <property type="entry name" value="RIBONUCLEASES P/MRP PROTEIN SUBUNIT POP1"/>
    <property type="match status" value="1"/>
</dbReference>
<dbReference type="GO" id="GO:0000172">
    <property type="term" value="C:ribonuclease MRP complex"/>
    <property type="evidence" value="ECO:0007669"/>
    <property type="project" value="InterPro"/>
</dbReference>
<dbReference type="Proteomes" id="UP000510647">
    <property type="component" value="Chromosome 3"/>
</dbReference>
<organism evidence="8 9">
    <name type="scientific">Torulaspora globosa</name>
    <dbReference type="NCBI Taxonomy" id="48254"/>
    <lineage>
        <taxon>Eukaryota</taxon>
        <taxon>Fungi</taxon>
        <taxon>Dikarya</taxon>
        <taxon>Ascomycota</taxon>
        <taxon>Saccharomycotina</taxon>
        <taxon>Saccharomycetes</taxon>
        <taxon>Saccharomycetales</taxon>
        <taxon>Saccharomycetaceae</taxon>
        <taxon>Torulaspora</taxon>
    </lineage>
</organism>
<dbReference type="AlphaFoldDB" id="A0A7H9HQ23"/>
<gene>
    <name evidence="8" type="ORF">HG537_0C00400</name>
</gene>
<dbReference type="InterPro" id="IPR055079">
    <property type="entry name" value="POP1_C"/>
</dbReference>
<proteinExistence type="predicted"/>